<keyword evidence="2" id="KW-1185">Reference proteome</keyword>
<dbReference type="AlphaFoldDB" id="M1LX90"/>
<dbReference type="KEGG" id="csr:Cspa_c41120"/>
<reference evidence="1 2" key="1">
    <citation type="submission" date="2013-02" db="EMBL/GenBank/DDBJ databases">
        <title>Genome sequence of Clostridium saccharoperbutylacetonicum N1-4(HMT).</title>
        <authorList>
            <person name="Poehlein A."/>
            <person name="Daniel R."/>
        </authorList>
    </citation>
    <scope>NUCLEOTIDE SEQUENCE [LARGE SCALE GENOMIC DNA]</scope>
    <source>
        <strain evidence="2">N1-4(HMT)</strain>
    </source>
</reference>
<accession>M1LX90</accession>
<evidence type="ECO:0000313" key="2">
    <source>
        <dbReference type="Proteomes" id="UP000011728"/>
    </source>
</evidence>
<dbReference type="HOGENOM" id="CLU_2011234_0_0_9"/>
<dbReference type="eggNOG" id="ENOG50327YG">
    <property type="taxonomic scope" value="Bacteria"/>
</dbReference>
<name>M1LX90_9CLOT</name>
<proteinExistence type="predicted"/>
<protein>
    <submittedName>
        <fullName evidence="1">Uncharacterized protein</fullName>
    </submittedName>
</protein>
<dbReference type="EMBL" id="CP004121">
    <property type="protein sequence ID" value="AGF57865.1"/>
    <property type="molecule type" value="Genomic_DNA"/>
</dbReference>
<gene>
    <name evidence="1" type="ORF">Cspa_c41120</name>
</gene>
<dbReference type="RefSeq" id="WP_015394176.1">
    <property type="nucleotide sequence ID" value="NC_020291.1"/>
</dbReference>
<evidence type="ECO:0000313" key="1">
    <source>
        <dbReference type="EMBL" id="AGF57865.1"/>
    </source>
</evidence>
<dbReference type="STRING" id="36745.CLSAP_38620"/>
<organism evidence="1 2">
    <name type="scientific">Clostridium saccharoperbutylacetonicum N1-4(HMT)</name>
    <dbReference type="NCBI Taxonomy" id="931276"/>
    <lineage>
        <taxon>Bacteria</taxon>
        <taxon>Bacillati</taxon>
        <taxon>Bacillota</taxon>
        <taxon>Clostridia</taxon>
        <taxon>Eubacteriales</taxon>
        <taxon>Clostridiaceae</taxon>
        <taxon>Clostridium</taxon>
    </lineage>
</organism>
<dbReference type="OrthoDB" id="2056094at2"/>
<sequence length="122" mass="14466">MSENGQYAIYKGIEYKCCFRSNGKIGLLSEIPVEGFIEFMGTYSRDVLREECSRVYKKTLCFKYNNDSFLIREEDKNRVLLETGPRSYDLISLGFERVLNDTFQKWMPVSEGEKYWAIYDYK</sequence>
<dbReference type="PATRIC" id="fig|931276.5.peg.4144"/>
<dbReference type="Proteomes" id="UP000011728">
    <property type="component" value="Chromosome"/>
</dbReference>